<keyword evidence="3 8" id="KW-0812">Transmembrane</keyword>
<dbReference type="InterPro" id="IPR011527">
    <property type="entry name" value="ABC1_TM_dom"/>
</dbReference>
<keyword evidence="6 8" id="KW-1133">Transmembrane helix</keyword>
<dbReference type="EMBL" id="JADKIO010000011">
    <property type="protein sequence ID" value="MBK9797700.1"/>
    <property type="molecule type" value="Genomic_DNA"/>
</dbReference>
<proteinExistence type="predicted"/>
<evidence type="ECO:0000256" key="7">
    <source>
        <dbReference type="ARBA" id="ARBA00023136"/>
    </source>
</evidence>
<feature type="transmembrane region" description="Helical" evidence="8">
    <location>
        <begin position="248"/>
        <end position="272"/>
    </location>
</feature>
<feature type="transmembrane region" description="Helical" evidence="8">
    <location>
        <begin position="141"/>
        <end position="166"/>
    </location>
</feature>
<dbReference type="Gene3D" id="1.20.1560.10">
    <property type="entry name" value="ABC transporter type 1, transmembrane domain"/>
    <property type="match status" value="1"/>
</dbReference>
<comment type="caution">
    <text evidence="11">The sequence shown here is derived from an EMBL/GenBank/DDBJ whole genome shotgun (WGS) entry which is preliminary data.</text>
</comment>
<dbReference type="PROSITE" id="PS00211">
    <property type="entry name" value="ABC_TRANSPORTER_1"/>
    <property type="match status" value="1"/>
</dbReference>
<dbReference type="GO" id="GO:0016887">
    <property type="term" value="F:ATP hydrolysis activity"/>
    <property type="evidence" value="ECO:0007669"/>
    <property type="project" value="InterPro"/>
</dbReference>
<evidence type="ECO:0000259" key="10">
    <source>
        <dbReference type="PROSITE" id="PS50929"/>
    </source>
</evidence>
<dbReference type="GO" id="GO:0005524">
    <property type="term" value="F:ATP binding"/>
    <property type="evidence" value="ECO:0007669"/>
    <property type="project" value="UniProtKB-KW"/>
</dbReference>
<name>A0A9D7SJ89_9BACT</name>
<evidence type="ECO:0000259" key="9">
    <source>
        <dbReference type="PROSITE" id="PS50893"/>
    </source>
</evidence>
<dbReference type="GO" id="GO:0005886">
    <property type="term" value="C:plasma membrane"/>
    <property type="evidence" value="ECO:0007669"/>
    <property type="project" value="UniProtKB-SubCell"/>
</dbReference>
<feature type="domain" description="ABC transporter" evidence="9">
    <location>
        <begin position="347"/>
        <end position="581"/>
    </location>
</feature>
<organism evidence="11 12">
    <name type="scientific">Candidatus Geothrix skivensis</name>
    <dbReference type="NCBI Taxonomy" id="2954439"/>
    <lineage>
        <taxon>Bacteria</taxon>
        <taxon>Pseudomonadati</taxon>
        <taxon>Acidobacteriota</taxon>
        <taxon>Holophagae</taxon>
        <taxon>Holophagales</taxon>
        <taxon>Holophagaceae</taxon>
        <taxon>Geothrix</taxon>
    </lineage>
</organism>
<dbReference type="Gene3D" id="3.40.50.300">
    <property type="entry name" value="P-loop containing nucleotide triphosphate hydrolases"/>
    <property type="match status" value="1"/>
</dbReference>
<dbReference type="SUPFAM" id="SSF90123">
    <property type="entry name" value="ABC transporter transmembrane region"/>
    <property type="match status" value="1"/>
</dbReference>
<dbReference type="PANTHER" id="PTHR43394">
    <property type="entry name" value="ATP-DEPENDENT PERMEASE MDL1, MITOCHONDRIAL"/>
    <property type="match status" value="1"/>
</dbReference>
<dbReference type="InterPro" id="IPR017871">
    <property type="entry name" value="ABC_transporter-like_CS"/>
</dbReference>
<dbReference type="InterPro" id="IPR039421">
    <property type="entry name" value="Type_1_exporter"/>
</dbReference>
<dbReference type="Pfam" id="PF00664">
    <property type="entry name" value="ABC_membrane"/>
    <property type="match status" value="1"/>
</dbReference>
<accession>A0A9D7SJ89</accession>
<sequence length="604" mass="65621">MTQPQTKPKVDTARAWREARALLRQHRGPLALGLGLMLISRLAGLVLPASTKYLIDEVIGKHNGHLLLPLAFGAGAATLLQAITSYANSQVVSVAAQRAIMAMRQRVQDHILRLPIRYFDNTKSGVVIARVMNDAEGVRNLVGTGIIQLVGGALTATISLAVLFWINWKLTLATVLFLSIFGGAMALAFRKLRPLFRKRSEITAEITGRLTESVGGIRILKVYVAEDRERKIFAEGTERLFKNIAGTLTGTSAITAFGTAIVGVLGVLIMIIGGRAILGGAMTLGDLIMYTFFVGLMAAPVVQIANIGTQVSEAFAGLDRIREILDMPTEDQEDAKREPLPILEGAVAFRDVRFGYEEGTPVLKGISFEVPAGSTVALVGSSGSGKSTIISLVMAFNHPQQGQILVDGQNVETLRLREYRAKLGVVMQDNFLFDGTVADNIGFARPGASREEIEAVGRIAHVHEFVDRFEQGYDTVVGERGVKLSGGQRQRVAIARAILADPRILLLDEATSSLDSESEALIRDGLRRLRAGRTTFVIAHRLSTIESADQILVVEQGEIVERGRHAELLALNGRYKQLHDRQHGVELDQFINPGEDFTTPQAQA</sequence>
<dbReference type="PANTHER" id="PTHR43394:SF1">
    <property type="entry name" value="ATP-BINDING CASSETTE SUB-FAMILY B MEMBER 10, MITOCHONDRIAL"/>
    <property type="match status" value="1"/>
</dbReference>
<dbReference type="PROSITE" id="PS50929">
    <property type="entry name" value="ABC_TM1F"/>
    <property type="match status" value="1"/>
</dbReference>
<evidence type="ECO:0000313" key="11">
    <source>
        <dbReference type="EMBL" id="MBK9797700.1"/>
    </source>
</evidence>
<dbReference type="SMART" id="SM00382">
    <property type="entry name" value="AAA"/>
    <property type="match status" value="1"/>
</dbReference>
<protein>
    <submittedName>
        <fullName evidence="11">ABC transporter ATP-binding protein</fullName>
    </submittedName>
</protein>
<feature type="domain" description="ABC transmembrane type-1" evidence="10">
    <location>
        <begin position="31"/>
        <end position="313"/>
    </location>
</feature>
<keyword evidence="7 8" id="KW-0472">Membrane</keyword>
<gene>
    <name evidence="11" type="ORF">IPP58_14660</name>
</gene>
<dbReference type="SUPFAM" id="SSF52540">
    <property type="entry name" value="P-loop containing nucleoside triphosphate hydrolases"/>
    <property type="match status" value="1"/>
</dbReference>
<dbReference type="InterPro" id="IPR036640">
    <property type="entry name" value="ABC1_TM_sf"/>
</dbReference>
<feature type="transmembrane region" description="Helical" evidence="8">
    <location>
        <begin position="287"/>
        <end position="305"/>
    </location>
</feature>
<dbReference type="Proteomes" id="UP000886657">
    <property type="component" value="Unassembled WGS sequence"/>
</dbReference>
<evidence type="ECO:0000256" key="5">
    <source>
        <dbReference type="ARBA" id="ARBA00022840"/>
    </source>
</evidence>
<evidence type="ECO:0000256" key="3">
    <source>
        <dbReference type="ARBA" id="ARBA00022692"/>
    </source>
</evidence>
<feature type="transmembrane region" description="Helical" evidence="8">
    <location>
        <begin position="30"/>
        <end position="50"/>
    </location>
</feature>
<dbReference type="InterPro" id="IPR003593">
    <property type="entry name" value="AAA+_ATPase"/>
</dbReference>
<dbReference type="FunFam" id="3.40.50.300:FF:000287">
    <property type="entry name" value="Multidrug ABC transporter ATP-binding protein"/>
    <property type="match status" value="1"/>
</dbReference>
<dbReference type="InterPro" id="IPR027417">
    <property type="entry name" value="P-loop_NTPase"/>
</dbReference>
<evidence type="ECO:0000256" key="2">
    <source>
        <dbReference type="ARBA" id="ARBA00022448"/>
    </source>
</evidence>
<comment type="subcellular location">
    <subcellularLocation>
        <location evidence="1">Cell membrane</location>
        <topology evidence="1">Multi-pass membrane protein</topology>
    </subcellularLocation>
</comment>
<dbReference type="Pfam" id="PF00005">
    <property type="entry name" value="ABC_tran"/>
    <property type="match status" value="1"/>
</dbReference>
<feature type="transmembrane region" description="Helical" evidence="8">
    <location>
        <begin position="172"/>
        <end position="189"/>
    </location>
</feature>
<dbReference type="GO" id="GO:0015421">
    <property type="term" value="F:ABC-type oligopeptide transporter activity"/>
    <property type="evidence" value="ECO:0007669"/>
    <property type="project" value="TreeGrafter"/>
</dbReference>
<dbReference type="InterPro" id="IPR003439">
    <property type="entry name" value="ABC_transporter-like_ATP-bd"/>
</dbReference>
<dbReference type="AlphaFoldDB" id="A0A9D7SJ89"/>
<evidence type="ECO:0000256" key="1">
    <source>
        <dbReference type="ARBA" id="ARBA00004651"/>
    </source>
</evidence>
<evidence type="ECO:0000256" key="4">
    <source>
        <dbReference type="ARBA" id="ARBA00022741"/>
    </source>
</evidence>
<evidence type="ECO:0000256" key="6">
    <source>
        <dbReference type="ARBA" id="ARBA00022989"/>
    </source>
</evidence>
<keyword evidence="4" id="KW-0547">Nucleotide-binding</keyword>
<evidence type="ECO:0000256" key="8">
    <source>
        <dbReference type="SAM" id="Phobius"/>
    </source>
</evidence>
<feature type="transmembrane region" description="Helical" evidence="8">
    <location>
        <begin position="70"/>
        <end position="96"/>
    </location>
</feature>
<dbReference type="PROSITE" id="PS50893">
    <property type="entry name" value="ABC_TRANSPORTER_2"/>
    <property type="match status" value="1"/>
</dbReference>
<evidence type="ECO:0000313" key="12">
    <source>
        <dbReference type="Proteomes" id="UP000886657"/>
    </source>
</evidence>
<keyword evidence="2" id="KW-0813">Transport</keyword>
<keyword evidence="5 11" id="KW-0067">ATP-binding</keyword>
<dbReference type="CDD" id="cd07346">
    <property type="entry name" value="ABC_6TM_exporters"/>
    <property type="match status" value="1"/>
</dbReference>
<reference evidence="11" key="1">
    <citation type="submission" date="2020-10" db="EMBL/GenBank/DDBJ databases">
        <title>Connecting structure to function with the recovery of over 1000 high-quality activated sludge metagenome-assembled genomes encoding full-length rRNA genes using long-read sequencing.</title>
        <authorList>
            <person name="Singleton C.M."/>
            <person name="Petriglieri F."/>
            <person name="Kristensen J.M."/>
            <person name="Kirkegaard R.H."/>
            <person name="Michaelsen T.Y."/>
            <person name="Andersen M.H."/>
            <person name="Karst S.M."/>
            <person name="Dueholm M.S."/>
            <person name="Nielsen P.H."/>
            <person name="Albertsen M."/>
        </authorList>
    </citation>
    <scope>NUCLEOTIDE SEQUENCE</scope>
    <source>
        <strain evidence="11">Skiv_18-Q3-R9-52_MAXAC.067</strain>
    </source>
</reference>